<keyword evidence="4" id="KW-1185">Reference proteome</keyword>
<comment type="caution">
    <text evidence="3">The sequence shown here is derived from an EMBL/GenBank/DDBJ whole genome shotgun (WGS) entry which is preliminary data.</text>
</comment>
<reference evidence="3" key="1">
    <citation type="submission" date="2022-10" db="EMBL/GenBank/DDBJ databases">
        <title>Luteolibacter sp. GHJ8, whole genome shotgun sequencing project.</title>
        <authorList>
            <person name="Zhao G."/>
            <person name="Shen L."/>
        </authorList>
    </citation>
    <scope>NUCLEOTIDE SEQUENCE</scope>
    <source>
        <strain evidence="3">GHJ8</strain>
    </source>
</reference>
<protein>
    <submittedName>
        <fullName evidence="3">Lysophospholipase</fullName>
    </submittedName>
</protein>
<evidence type="ECO:0000313" key="3">
    <source>
        <dbReference type="EMBL" id="MCW1913530.1"/>
    </source>
</evidence>
<dbReference type="RefSeq" id="WP_264513031.1">
    <property type="nucleotide sequence ID" value="NZ_JAPDDR010000003.1"/>
</dbReference>
<dbReference type="PANTHER" id="PTHR11614">
    <property type="entry name" value="PHOSPHOLIPASE-RELATED"/>
    <property type="match status" value="1"/>
</dbReference>
<evidence type="ECO:0000256" key="1">
    <source>
        <dbReference type="SAM" id="SignalP"/>
    </source>
</evidence>
<dbReference type="InterPro" id="IPR051044">
    <property type="entry name" value="MAG_DAG_Lipase"/>
</dbReference>
<evidence type="ECO:0000313" key="4">
    <source>
        <dbReference type="Proteomes" id="UP001165653"/>
    </source>
</evidence>
<proteinExistence type="predicted"/>
<feature type="chain" id="PRO_5046350047" evidence="1">
    <location>
        <begin position="30"/>
        <end position="333"/>
    </location>
</feature>
<dbReference type="SUPFAM" id="SSF53474">
    <property type="entry name" value="alpha/beta-Hydrolases"/>
    <property type="match status" value="1"/>
</dbReference>
<dbReference type="EMBL" id="JAPDDR010000003">
    <property type="protein sequence ID" value="MCW1913530.1"/>
    <property type="molecule type" value="Genomic_DNA"/>
</dbReference>
<organism evidence="3 4">
    <name type="scientific">Luteolibacter rhizosphaerae</name>
    <dbReference type="NCBI Taxonomy" id="2989719"/>
    <lineage>
        <taxon>Bacteria</taxon>
        <taxon>Pseudomonadati</taxon>
        <taxon>Verrucomicrobiota</taxon>
        <taxon>Verrucomicrobiia</taxon>
        <taxon>Verrucomicrobiales</taxon>
        <taxon>Verrucomicrobiaceae</taxon>
        <taxon>Luteolibacter</taxon>
    </lineage>
</organism>
<feature type="domain" description="Serine aminopeptidase S33" evidence="2">
    <location>
        <begin position="64"/>
        <end position="312"/>
    </location>
</feature>
<dbReference type="Proteomes" id="UP001165653">
    <property type="component" value="Unassembled WGS sequence"/>
</dbReference>
<sequence>MKDISGSSRLGRPLHLALRFCCLAASALALSQCATDYTLVTDKPEESLRRETFGYRKWVKPESEPNVVVIGIHGFCGAAIDYENLGKRMLKEQPKTAVYAYEVRGQGKDPLKERRGDIDDPQEWYKDLTRFTEMVREKHPKAKVIWFGESMGALIASHTYRLNAAEGKRPPCDALVLSSPVVKFRDDFPQWKKDLVRQMANVAPMARLSLETLAGGQEVQMTHDTIHSEQAETNSWHIDKHTLRLLVTLGELIDGMPDCAKTFAVPTLVLHGDKDFFSRTEDVKDFFGNIPDKKTRQMKLYPDSYHLLMYDKKKEQVITDVERWISALPKKKK</sequence>
<dbReference type="InterPro" id="IPR022742">
    <property type="entry name" value="Hydrolase_4"/>
</dbReference>
<feature type="signal peptide" evidence="1">
    <location>
        <begin position="1"/>
        <end position="29"/>
    </location>
</feature>
<dbReference type="Gene3D" id="3.40.50.1820">
    <property type="entry name" value="alpha/beta hydrolase"/>
    <property type="match status" value="1"/>
</dbReference>
<evidence type="ECO:0000259" key="2">
    <source>
        <dbReference type="Pfam" id="PF12146"/>
    </source>
</evidence>
<keyword evidence="1" id="KW-0732">Signal</keyword>
<dbReference type="Pfam" id="PF12146">
    <property type="entry name" value="Hydrolase_4"/>
    <property type="match status" value="1"/>
</dbReference>
<name>A0ABT3G122_9BACT</name>
<dbReference type="InterPro" id="IPR029058">
    <property type="entry name" value="AB_hydrolase_fold"/>
</dbReference>
<accession>A0ABT3G122</accession>
<gene>
    <name evidence="3" type="ORF">OJ996_08090</name>
</gene>